<evidence type="ECO:0000256" key="1">
    <source>
        <dbReference type="ARBA" id="ARBA00010466"/>
    </source>
</evidence>
<dbReference type="Gene3D" id="3.40.50.1360">
    <property type="match status" value="1"/>
</dbReference>
<organism evidence="6 7">
    <name type="scientific">Microbacterium memoriense</name>
    <dbReference type="NCBI Taxonomy" id="2978350"/>
    <lineage>
        <taxon>Bacteria</taxon>
        <taxon>Bacillati</taxon>
        <taxon>Actinomycetota</taxon>
        <taxon>Actinomycetes</taxon>
        <taxon>Micrococcales</taxon>
        <taxon>Microbacteriaceae</taxon>
        <taxon>Microbacterium</taxon>
    </lineage>
</organism>
<keyword evidence="7" id="KW-1185">Reference proteome</keyword>
<accession>A0ABT2PE76</accession>
<comment type="similarity">
    <text evidence="1">Belongs to the SorC transcriptional regulatory family.</text>
</comment>
<evidence type="ECO:0000313" key="6">
    <source>
        <dbReference type="EMBL" id="MCT9002739.1"/>
    </source>
</evidence>
<gene>
    <name evidence="6" type="ORF">N4R40_10225</name>
</gene>
<dbReference type="InterPro" id="IPR007324">
    <property type="entry name" value="Sugar-bd_dom_put"/>
</dbReference>
<dbReference type="Pfam" id="PF04198">
    <property type="entry name" value="Sugar-bind"/>
    <property type="match status" value="1"/>
</dbReference>
<dbReference type="InterPro" id="IPR009057">
    <property type="entry name" value="Homeodomain-like_sf"/>
</dbReference>
<sequence length="335" mass="36041">MHEEFIGAIVTSASDETRHAEVVQDALTAAHLYYVQGHTMAAIAAELHTSRSTVSRLLSYARSEGIVDIRIRSPLDAPRLIEDALRRRYGIVAHVAPVSEHASEAERLDRTATTAAHVLSGLVRSSQVIGVAWGSTTAAVSTHLIPARTHGSVIVQLNGSGNTRTTGLLYASEILQRFARAYGAAVQQFPVPAFFDDPDTRRAFWRESSTRRILDLQDRMNLVVFSVGTAESGIPSHVYAAGYLDAAEQAQLETTGVVGDVGTVFYRADGSTDGIPLNDRATGPDFATLRRVPHRVCVISGTAKLRGLRGALAADLVTELVTDEATARALLDDTE</sequence>
<proteinExistence type="inferred from homology"/>
<dbReference type="SUPFAM" id="SSF100950">
    <property type="entry name" value="NagB/RpiA/CoA transferase-like"/>
    <property type="match status" value="1"/>
</dbReference>
<evidence type="ECO:0000256" key="3">
    <source>
        <dbReference type="ARBA" id="ARBA00023125"/>
    </source>
</evidence>
<name>A0ABT2PE76_9MICO</name>
<evidence type="ECO:0000313" key="7">
    <source>
        <dbReference type="Proteomes" id="UP001300496"/>
    </source>
</evidence>
<evidence type="ECO:0000259" key="5">
    <source>
        <dbReference type="Pfam" id="PF04198"/>
    </source>
</evidence>
<dbReference type="RefSeq" id="WP_261607273.1">
    <property type="nucleotide sequence ID" value="NZ_JAODOR010000011.1"/>
</dbReference>
<dbReference type="InterPro" id="IPR036388">
    <property type="entry name" value="WH-like_DNA-bd_sf"/>
</dbReference>
<comment type="caution">
    <text evidence="6">The sequence shown here is derived from an EMBL/GenBank/DDBJ whole genome shotgun (WGS) entry which is preliminary data.</text>
</comment>
<feature type="domain" description="Sugar-binding" evidence="5">
    <location>
        <begin position="80"/>
        <end position="331"/>
    </location>
</feature>
<keyword evidence="2" id="KW-0805">Transcription regulation</keyword>
<dbReference type="InterPro" id="IPR051054">
    <property type="entry name" value="SorC_transcr_regulators"/>
</dbReference>
<keyword evidence="3" id="KW-0238">DNA-binding</keyword>
<dbReference type="PANTHER" id="PTHR34294">
    <property type="entry name" value="TRANSCRIPTIONAL REGULATOR-RELATED"/>
    <property type="match status" value="1"/>
</dbReference>
<evidence type="ECO:0000256" key="2">
    <source>
        <dbReference type="ARBA" id="ARBA00023015"/>
    </source>
</evidence>
<dbReference type="Proteomes" id="UP001300496">
    <property type="component" value="Unassembled WGS sequence"/>
</dbReference>
<protein>
    <submittedName>
        <fullName evidence="6">Helix-turn-helix domain-containing protein</fullName>
    </submittedName>
</protein>
<dbReference type="SUPFAM" id="SSF46689">
    <property type="entry name" value="Homeodomain-like"/>
    <property type="match status" value="1"/>
</dbReference>
<evidence type="ECO:0000256" key="4">
    <source>
        <dbReference type="ARBA" id="ARBA00023163"/>
    </source>
</evidence>
<keyword evidence="4" id="KW-0804">Transcription</keyword>
<dbReference type="Gene3D" id="1.10.10.10">
    <property type="entry name" value="Winged helix-like DNA-binding domain superfamily/Winged helix DNA-binding domain"/>
    <property type="match status" value="1"/>
</dbReference>
<reference evidence="6 7" key="1">
    <citation type="journal article" date="2024" name="Int. J. Syst. Evol. Microbiol.">
        <title>Microbacterium memoriense sp. nov., a member of the Actinomycetota from marine beach sediment of the north coast of Portugal.</title>
        <authorList>
            <person name="Santos J.D.N.D."/>
            <person name="Klimek D."/>
            <person name="Calusinska M."/>
            <person name="Lobo-da-Cunha A."/>
            <person name="Catita J."/>
            <person name="Goncalves H."/>
            <person name="Gonzalez I."/>
            <person name="Lage O.M."/>
        </authorList>
    </citation>
    <scope>NUCLEOTIDE SEQUENCE [LARGE SCALE GENOMIC DNA]</scope>
    <source>
        <strain evidence="6 7">PMIC_1C1B</strain>
    </source>
</reference>
<dbReference type="EMBL" id="JAODOR010000011">
    <property type="protein sequence ID" value="MCT9002739.1"/>
    <property type="molecule type" value="Genomic_DNA"/>
</dbReference>
<dbReference type="InterPro" id="IPR037171">
    <property type="entry name" value="NagB/RpiA_transferase-like"/>
</dbReference>
<dbReference type="PANTHER" id="PTHR34294:SF1">
    <property type="entry name" value="TRANSCRIPTIONAL REGULATOR LSRR"/>
    <property type="match status" value="1"/>
</dbReference>